<dbReference type="HAMAP" id="MF_00772">
    <property type="entry name" value="OGT"/>
    <property type="match status" value="1"/>
</dbReference>
<evidence type="ECO:0000256" key="7">
    <source>
        <dbReference type="ARBA" id="ARBA00023204"/>
    </source>
</evidence>
<evidence type="ECO:0000256" key="5">
    <source>
        <dbReference type="ARBA" id="ARBA00022679"/>
    </source>
</evidence>
<dbReference type="InterPro" id="IPR001497">
    <property type="entry name" value="MethylDNA_cys_MeTrfase_AS"/>
</dbReference>
<dbReference type="GO" id="GO:0005737">
    <property type="term" value="C:cytoplasm"/>
    <property type="evidence" value="ECO:0007669"/>
    <property type="project" value="UniProtKB-SubCell"/>
</dbReference>
<protein>
    <recommendedName>
        <fullName evidence="9">Methylated-DNA--protein-cysteine methyltransferase</fullName>
        <ecNumber evidence="9">2.1.1.63</ecNumber>
    </recommendedName>
    <alternativeName>
        <fullName evidence="9">6-O-methylguanine-DNA methyltransferase</fullName>
        <shortName evidence="9">MGMT</shortName>
    </alternativeName>
    <alternativeName>
        <fullName evidence="9">O-6-methylguanine-DNA-alkyltransferase</fullName>
    </alternativeName>
</protein>
<evidence type="ECO:0000256" key="2">
    <source>
        <dbReference type="ARBA" id="ARBA00008711"/>
    </source>
</evidence>
<comment type="miscellaneous">
    <text evidence="9">This enzyme catalyzes only one turnover and therefore is not strictly catalytic. According to one definition, an enzyme is a biocatalyst that acts repeatedly and over many reaction cycles.</text>
</comment>
<dbReference type="EMBL" id="MFSV01000195">
    <property type="protein sequence ID" value="OGI56211.1"/>
    <property type="molecule type" value="Genomic_DNA"/>
</dbReference>
<evidence type="ECO:0000256" key="4">
    <source>
        <dbReference type="ARBA" id="ARBA00022603"/>
    </source>
</evidence>
<keyword evidence="4 9" id="KW-0489">Methyltransferase</keyword>
<dbReference type="AlphaFoldDB" id="A0A1F6UFX1"/>
<dbReference type="SUPFAM" id="SSF53155">
    <property type="entry name" value="Methylated DNA-protein cysteine methyltransferase domain"/>
    <property type="match status" value="1"/>
</dbReference>
<dbReference type="CDD" id="cd06445">
    <property type="entry name" value="ATase"/>
    <property type="match status" value="1"/>
</dbReference>
<dbReference type="PROSITE" id="PS00374">
    <property type="entry name" value="MGMT"/>
    <property type="match status" value="1"/>
</dbReference>
<comment type="catalytic activity">
    <reaction evidence="8 9">
        <text>a 6-O-methyl-2'-deoxyguanosine in DNA + L-cysteinyl-[protein] = S-methyl-L-cysteinyl-[protein] + a 2'-deoxyguanosine in DNA</text>
        <dbReference type="Rhea" id="RHEA:24000"/>
        <dbReference type="Rhea" id="RHEA-COMP:10131"/>
        <dbReference type="Rhea" id="RHEA-COMP:10132"/>
        <dbReference type="Rhea" id="RHEA-COMP:11367"/>
        <dbReference type="Rhea" id="RHEA-COMP:11368"/>
        <dbReference type="ChEBI" id="CHEBI:29950"/>
        <dbReference type="ChEBI" id="CHEBI:82612"/>
        <dbReference type="ChEBI" id="CHEBI:85445"/>
        <dbReference type="ChEBI" id="CHEBI:85448"/>
        <dbReference type="EC" id="2.1.1.63"/>
    </reaction>
</comment>
<evidence type="ECO:0000259" key="10">
    <source>
        <dbReference type="Pfam" id="PF01035"/>
    </source>
</evidence>
<sequence>MADRKEKYHAIIASPCGMLGIVADDAVRCIDFLPARMAARSPATPLARATVRQLKAYFRDARWQFDLPLVLTGTEHQRRVWRVLQTIPVGEVLCYGDVARRLNSGARAVGGACGRNPLPIIVPCHRVVASNGLGGFSGGPVAHATDIKQWLLRHEGA</sequence>
<dbReference type="InterPro" id="IPR036388">
    <property type="entry name" value="WH-like_DNA-bd_sf"/>
</dbReference>
<comment type="function">
    <text evidence="9">Involved in the cellular defense against the biological effects of O6-methylguanine (O6-MeG) and O4-methylthymine (O4-MeT) in DNA. Repairs the methylated nucleobase in DNA by stoichiometrically transferring the methyl group to a cysteine residue in the enzyme. This is a suicide reaction: the enzyme is irreversibly inactivated.</text>
</comment>
<evidence type="ECO:0000256" key="3">
    <source>
        <dbReference type="ARBA" id="ARBA00022490"/>
    </source>
</evidence>
<proteinExistence type="inferred from homology"/>
<dbReference type="GO" id="GO:0032259">
    <property type="term" value="P:methylation"/>
    <property type="evidence" value="ECO:0007669"/>
    <property type="project" value="UniProtKB-KW"/>
</dbReference>
<dbReference type="FunFam" id="1.10.10.10:FF:000214">
    <property type="entry name" value="Methylated-DNA--protein-cysteine methyltransferase"/>
    <property type="match status" value="1"/>
</dbReference>
<dbReference type="Gene3D" id="3.30.160.70">
    <property type="entry name" value="Methylated DNA-protein cysteine methyltransferase domain"/>
    <property type="match status" value="1"/>
</dbReference>
<dbReference type="InterPro" id="IPR036631">
    <property type="entry name" value="MGMT_N_sf"/>
</dbReference>
<feature type="active site" description="Nucleophile; methyl group acceptor" evidence="9">
    <location>
        <position position="124"/>
    </location>
</feature>
<dbReference type="Gene3D" id="1.10.10.10">
    <property type="entry name" value="Winged helix-like DNA-binding domain superfamily/Winged helix DNA-binding domain"/>
    <property type="match status" value="1"/>
</dbReference>
<keyword evidence="3 9" id="KW-0963">Cytoplasm</keyword>
<dbReference type="InterPro" id="IPR023546">
    <property type="entry name" value="MGMT"/>
</dbReference>
<evidence type="ECO:0000313" key="12">
    <source>
        <dbReference type="Proteomes" id="UP000177950"/>
    </source>
</evidence>
<dbReference type="InterPro" id="IPR014048">
    <property type="entry name" value="MethylDNA_cys_MeTrfase_DNA-bd"/>
</dbReference>
<organism evidence="11 12">
    <name type="scientific">Candidatus Muproteobacteria bacterium RBG_19FT_COMBO_61_10</name>
    <dbReference type="NCBI Taxonomy" id="1817761"/>
    <lineage>
        <taxon>Bacteria</taxon>
        <taxon>Pseudomonadati</taxon>
        <taxon>Pseudomonadota</taxon>
        <taxon>Candidatus Muproteobacteria</taxon>
    </lineage>
</organism>
<evidence type="ECO:0000313" key="11">
    <source>
        <dbReference type="EMBL" id="OGI56211.1"/>
    </source>
</evidence>
<dbReference type="EC" id="2.1.1.63" evidence="9"/>
<dbReference type="PANTHER" id="PTHR10815">
    <property type="entry name" value="METHYLATED-DNA--PROTEIN-CYSTEINE METHYLTRANSFERASE"/>
    <property type="match status" value="1"/>
</dbReference>
<dbReference type="GO" id="GO:0003908">
    <property type="term" value="F:methylated-DNA-[protein]-cysteine S-methyltransferase activity"/>
    <property type="evidence" value="ECO:0007669"/>
    <property type="project" value="UniProtKB-UniRule"/>
</dbReference>
<keyword evidence="7 9" id="KW-0234">DNA repair</keyword>
<comment type="similarity">
    <text evidence="2 9">Belongs to the MGMT family.</text>
</comment>
<feature type="domain" description="Methylated-DNA-[protein]-cysteine S-methyltransferase DNA binding" evidence="10">
    <location>
        <begin position="76"/>
        <end position="157"/>
    </location>
</feature>
<dbReference type="PANTHER" id="PTHR10815:SF13">
    <property type="entry name" value="METHYLATED-DNA--PROTEIN-CYSTEINE METHYLTRANSFERASE"/>
    <property type="match status" value="1"/>
</dbReference>
<evidence type="ECO:0000256" key="1">
    <source>
        <dbReference type="ARBA" id="ARBA00001286"/>
    </source>
</evidence>
<dbReference type="Proteomes" id="UP000177950">
    <property type="component" value="Unassembled WGS sequence"/>
</dbReference>
<name>A0A1F6UFX1_9PROT</name>
<evidence type="ECO:0000256" key="8">
    <source>
        <dbReference type="ARBA" id="ARBA00049348"/>
    </source>
</evidence>
<gene>
    <name evidence="11" type="ORF">A2V58_04350</name>
</gene>
<evidence type="ECO:0000256" key="6">
    <source>
        <dbReference type="ARBA" id="ARBA00022763"/>
    </source>
</evidence>
<comment type="catalytic activity">
    <reaction evidence="1 9">
        <text>a 4-O-methyl-thymidine in DNA + L-cysteinyl-[protein] = a thymidine in DNA + S-methyl-L-cysteinyl-[protein]</text>
        <dbReference type="Rhea" id="RHEA:53428"/>
        <dbReference type="Rhea" id="RHEA-COMP:10131"/>
        <dbReference type="Rhea" id="RHEA-COMP:10132"/>
        <dbReference type="Rhea" id="RHEA-COMP:13555"/>
        <dbReference type="Rhea" id="RHEA-COMP:13556"/>
        <dbReference type="ChEBI" id="CHEBI:29950"/>
        <dbReference type="ChEBI" id="CHEBI:82612"/>
        <dbReference type="ChEBI" id="CHEBI:137386"/>
        <dbReference type="ChEBI" id="CHEBI:137387"/>
        <dbReference type="EC" id="2.1.1.63"/>
    </reaction>
</comment>
<reference evidence="11 12" key="1">
    <citation type="journal article" date="2016" name="Nat. Commun.">
        <title>Thousands of microbial genomes shed light on interconnected biogeochemical processes in an aquifer system.</title>
        <authorList>
            <person name="Anantharaman K."/>
            <person name="Brown C.T."/>
            <person name="Hug L.A."/>
            <person name="Sharon I."/>
            <person name="Castelle C.J."/>
            <person name="Probst A.J."/>
            <person name="Thomas B.C."/>
            <person name="Singh A."/>
            <person name="Wilkins M.J."/>
            <person name="Karaoz U."/>
            <person name="Brodie E.L."/>
            <person name="Williams K.H."/>
            <person name="Hubbard S.S."/>
            <person name="Banfield J.F."/>
        </authorList>
    </citation>
    <scope>NUCLEOTIDE SEQUENCE [LARGE SCALE GENOMIC DNA]</scope>
</reference>
<comment type="subcellular location">
    <subcellularLocation>
        <location evidence="9">Cytoplasm</location>
    </subcellularLocation>
</comment>
<accession>A0A1F6UFX1</accession>
<dbReference type="Pfam" id="PF01035">
    <property type="entry name" value="DNA_binding_1"/>
    <property type="match status" value="1"/>
</dbReference>
<keyword evidence="6 9" id="KW-0227">DNA damage</keyword>
<dbReference type="SUPFAM" id="SSF46767">
    <property type="entry name" value="Methylated DNA-protein cysteine methyltransferase, C-terminal domain"/>
    <property type="match status" value="1"/>
</dbReference>
<keyword evidence="5 9" id="KW-0808">Transferase</keyword>
<evidence type="ECO:0000256" key="9">
    <source>
        <dbReference type="HAMAP-Rule" id="MF_00772"/>
    </source>
</evidence>
<dbReference type="GO" id="GO:0006307">
    <property type="term" value="P:DNA alkylation repair"/>
    <property type="evidence" value="ECO:0007669"/>
    <property type="project" value="UniProtKB-UniRule"/>
</dbReference>
<comment type="caution">
    <text evidence="11">The sequence shown here is derived from an EMBL/GenBank/DDBJ whole genome shotgun (WGS) entry which is preliminary data.</text>
</comment>
<dbReference type="InterPro" id="IPR036217">
    <property type="entry name" value="MethylDNA_cys_MeTrfase_DNAb"/>
</dbReference>
<dbReference type="NCBIfam" id="TIGR00589">
    <property type="entry name" value="ogt"/>
    <property type="match status" value="1"/>
</dbReference>